<dbReference type="Gene3D" id="2.115.10.20">
    <property type="entry name" value="Glycosyl hydrolase domain, family 43"/>
    <property type="match status" value="2"/>
</dbReference>
<keyword evidence="2" id="KW-1185">Reference proteome</keyword>
<reference evidence="1" key="1">
    <citation type="submission" date="2020-03" db="EMBL/GenBank/DDBJ databases">
        <title>Roseovarius gahaiensis sp. nov., isolated from Gahai Saline Lake, China.</title>
        <authorList>
            <person name="Sun X."/>
        </authorList>
    </citation>
    <scope>NUCLEOTIDE SEQUENCE</scope>
    <source>
        <strain evidence="1">GH877</strain>
    </source>
</reference>
<dbReference type="EMBL" id="JAAORB010000006">
    <property type="protein sequence ID" value="NHQ73926.1"/>
    <property type="molecule type" value="Genomic_DNA"/>
</dbReference>
<dbReference type="PANTHER" id="PTHR35279:SF1">
    <property type="entry name" value="ARABINANASE_LEVANSUCRASE_INVERTASE"/>
    <property type="match status" value="1"/>
</dbReference>
<gene>
    <name evidence="1" type="ORF">HAT86_05520</name>
</gene>
<accession>A0A967BD95</accession>
<dbReference type="PANTHER" id="PTHR35279">
    <property type="match status" value="1"/>
</dbReference>
<comment type="caution">
    <text evidence="1">The sequence shown here is derived from an EMBL/GenBank/DDBJ whole genome shotgun (WGS) entry which is preliminary data.</text>
</comment>
<sequence length="309" mass="35210">MSWVYQAQIMAPLLDGNWRHQFAMLPTPYVRSKGEVRIFLGFCDKNMIGRVGYVDVDPSNPSKIKDISTRPLLDIGRPGTFDDNGVVPISIINQDNKLHLYYIGFQLGVRVPYYMFCGLAISTDDGESFVRVTQVPILERNDEELFARCGCHVIREKNLWRMWYVGSIAEGWTLKGQKKVPLYTVRHVTSTDGITWQPEVGQPCITFESDDEHGFGRPFVRRTNDGYEMFLSVRTYSRGYYIARATSNDGLNWEREKNELEIVGISEAGWANENTSYAHTLTVGSDEFLFFNGNGCGKTGFGYAKWIDN</sequence>
<evidence type="ECO:0000313" key="1">
    <source>
        <dbReference type="EMBL" id="NHQ73926.1"/>
    </source>
</evidence>
<dbReference type="AlphaFoldDB" id="A0A967BD95"/>
<dbReference type="Proteomes" id="UP000639775">
    <property type="component" value="Unassembled WGS sequence"/>
</dbReference>
<proteinExistence type="predicted"/>
<protein>
    <submittedName>
        <fullName evidence="1">Uncharacterized protein</fullName>
    </submittedName>
</protein>
<organism evidence="1 2">
    <name type="scientific">Roseovarius gahaiensis</name>
    <dbReference type="NCBI Taxonomy" id="2716691"/>
    <lineage>
        <taxon>Bacteria</taxon>
        <taxon>Pseudomonadati</taxon>
        <taxon>Pseudomonadota</taxon>
        <taxon>Alphaproteobacteria</taxon>
        <taxon>Rhodobacterales</taxon>
        <taxon>Roseobacteraceae</taxon>
        <taxon>Roseovarius</taxon>
    </lineage>
</organism>
<evidence type="ECO:0000313" key="2">
    <source>
        <dbReference type="Proteomes" id="UP000639775"/>
    </source>
</evidence>
<dbReference type="SUPFAM" id="SSF75005">
    <property type="entry name" value="Arabinanase/levansucrase/invertase"/>
    <property type="match status" value="1"/>
</dbReference>
<name>A0A967BD95_9RHOB</name>
<dbReference type="RefSeq" id="WP_167194243.1">
    <property type="nucleotide sequence ID" value="NZ_JAAORB010000006.1"/>
</dbReference>
<dbReference type="InterPro" id="IPR023296">
    <property type="entry name" value="Glyco_hydro_beta-prop_sf"/>
</dbReference>